<organism evidence="2 3">
    <name type="scientific">Novipirellula aureliae</name>
    <dbReference type="NCBI Taxonomy" id="2527966"/>
    <lineage>
        <taxon>Bacteria</taxon>
        <taxon>Pseudomonadati</taxon>
        <taxon>Planctomycetota</taxon>
        <taxon>Planctomycetia</taxon>
        <taxon>Pirellulales</taxon>
        <taxon>Pirellulaceae</taxon>
        <taxon>Novipirellula</taxon>
    </lineage>
</organism>
<protein>
    <recommendedName>
        <fullName evidence="4">Glycosyl hydrolase family 92 N-terminal domain-containing protein</fullName>
    </recommendedName>
</protein>
<evidence type="ECO:0000313" key="3">
    <source>
        <dbReference type="Proteomes" id="UP000315471"/>
    </source>
</evidence>
<evidence type="ECO:0000256" key="1">
    <source>
        <dbReference type="SAM" id="SignalP"/>
    </source>
</evidence>
<evidence type="ECO:0000313" key="2">
    <source>
        <dbReference type="EMBL" id="TWU37735.1"/>
    </source>
</evidence>
<accession>A0A5C6DNH1</accession>
<gene>
    <name evidence="2" type="ORF">Q31b_45240</name>
</gene>
<feature type="chain" id="PRO_5023137171" description="Glycosyl hydrolase family 92 N-terminal domain-containing protein" evidence="1">
    <location>
        <begin position="22"/>
        <end position="114"/>
    </location>
</feature>
<dbReference type="Proteomes" id="UP000315471">
    <property type="component" value="Unassembled WGS sequence"/>
</dbReference>
<dbReference type="AlphaFoldDB" id="A0A5C6DNH1"/>
<dbReference type="EMBL" id="SJPY01000007">
    <property type="protein sequence ID" value="TWU37735.1"/>
    <property type="molecule type" value="Genomic_DNA"/>
</dbReference>
<name>A0A5C6DNH1_9BACT</name>
<feature type="signal peptide" evidence="1">
    <location>
        <begin position="1"/>
        <end position="21"/>
    </location>
</feature>
<dbReference type="RefSeq" id="WP_146601686.1">
    <property type="nucleotide sequence ID" value="NZ_SJPY01000007.1"/>
</dbReference>
<sequence precursor="true">MQRVLWSIVAAGSIMCSSVNAQRFDAYPTTVHQFRHHSINGMAFQGYGYQSYGNGSRGYPIYGYSTIGSVAPYGMGYVNDPYQSGSFKIPDLLDDPLFIQQHRYESRFPGRRRR</sequence>
<comment type="caution">
    <text evidence="2">The sequence shown here is derived from an EMBL/GenBank/DDBJ whole genome shotgun (WGS) entry which is preliminary data.</text>
</comment>
<reference evidence="2 3" key="1">
    <citation type="submission" date="2019-02" db="EMBL/GenBank/DDBJ databases">
        <title>Deep-cultivation of Planctomycetes and their phenomic and genomic characterization uncovers novel biology.</title>
        <authorList>
            <person name="Wiegand S."/>
            <person name="Jogler M."/>
            <person name="Boedeker C."/>
            <person name="Pinto D."/>
            <person name="Vollmers J."/>
            <person name="Rivas-Marin E."/>
            <person name="Kohn T."/>
            <person name="Peeters S.H."/>
            <person name="Heuer A."/>
            <person name="Rast P."/>
            <person name="Oberbeckmann S."/>
            <person name="Bunk B."/>
            <person name="Jeske O."/>
            <person name="Meyerdierks A."/>
            <person name="Storesund J.E."/>
            <person name="Kallscheuer N."/>
            <person name="Luecker S."/>
            <person name="Lage O.M."/>
            <person name="Pohl T."/>
            <person name="Merkel B.J."/>
            <person name="Hornburger P."/>
            <person name="Mueller R.-W."/>
            <person name="Bruemmer F."/>
            <person name="Labrenz M."/>
            <person name="Spormann A.M."/>
            <person name="Op Den Camp H."/>
            <person name="Overmann J."/>
            <person name="Amann R."/>
            <person name="Jetten M.S.M."/>
            <person name="Mascher T."/>
            <person name="Medema M.H."/>
            <person name="Devos D.P."/>
            <person name="Kaster A.-K."/>
            <person name="Ovreas L."/>
            <person name="Rohde M."/>
            <person name="Galperin M.Y."/>
            <person name="Jogler C."/>
        </authorList>
    </citation>
    <scope>NUCLEOTIDE SEQUENCE [LARGE SCALE GENOMIC DNA]</scope>
    <source>
        <strain evidence="2 3">Q31b</strain>
    </source>
</reference>
<dbReference type="OrthoDB" id="292704at2"/>
<evidence type="ECO:0008006" key="4">
    <source>
        <dbReference type="Google" id="ProtNLM"/>
    </source>
</evidence>
<keyword evidence="1" id="KW-0732">Signal</keyword>
<keyword evidence="3" id="KW-1185">Reference proteome</keyword>
<proteinExistence type="predicted"/>